<feature type="binding site" evidence="9">
    <location>
        <position position="277"/>
    </location>
    <ligand>
        <name>Ca(2+)</name>
        <dbReference type="ChEBI" id="CHEBI:29108"/>
        <label>2</label>
    </ligand>
</feature>
<protein>
    <recommendedName>
        <fullName evidence="12">Peroxidase</fullName>
        <ecNumber evidence="12">1.11.1.-</ecNumber>
    </recommendedName>
</protein>
<dbReference type="Pfam" id="PF00141">
    <property type="entry name" value="peroxidase"/>
    <property type="match status" value="1"/>
</dbReference>
<dbReference type="EMBL" id="ML996705">
    <property type="protein sequence ID" value="KAF2396891.1"/>
    <property type="molecule type" value="Genomic_DNA"/>
</dbReference>
<evidence type="ECO:0000256" key="10">
    <source>
        <dbReference type="PIRSR" id="PIRSR601621-3"/>
    </source>
</evidence>
<dbReference type="GO" id="GO:0034599">
    <property type="term" value="P:cellular response to oxidative stress"/>
    <property type="evidence" value="ECO:0007669"/>
    <property type="project" value="InterPro"/>
</dbReference>
<dbReference type="GO" id="GO:0004601">
    <property type="term" value="F:peroxidase activity"/>
    <property type="evidence" value="ECO:0007669"/>
    <property type="project" value="UniProtKB-KW"/>
</dbReference>
<keyword evidence="11" id="KW-1015">Disulfide bond</keyword>
<evidence type="ECO:0000256" key="4">
    <source>
        <dbReference type="ARBA" id="ARBA00022723"/>
    </source>
</evidence>
<dbReference type="InterPro" id="IPR044831">
    <property type="entry name" value="Ccp1-like"/>
</dbReference>
<feature type="chain" id="PRO_5026376636" description="Peroxidase" evidence="12">
    <location>
        <begin position="19"/>
        <end position="417"/>
    </location>
</feature>
<dbReference type="InterPro" id="IPR001621">
    <property type="entry name" value="Ligninase"/>
</dbReference>
<dbReference type="GO" id="GO:0000302">
    <property type="term" value="P:response to reactive oxygen species"/>
    <property type="evidence" value="ECO:0007669"/>
    <property type="project" value="TreeGrafter"/>
</dbReference>
<feature type="binding site" evidence="9">
    <location>
        <position position="284"/>
    </location>
    <ligand>
        <name>Ca(2+)</name>
        <dbReference type="ChEBI" id="CHEBI:29108"/>
        <label>2</label>
    </ligand>
</feature>
<dbReference type="FunFam" id="1.10.520.10:FF:000021">
    <property type="entry name" value="Peroxidase"/>
    <property type="match status" value="1"/>
</dbReference>
<keyword evidence="5 12" id="KW-0560">Oxidoreductase</keyword>
<comment type="similarity">
    <text evidence="1 12">Belongs to the peroxidase family. Ligninase subfamily.</text>
</comment>
<keyword evidence="16" id="KW-1185">Reference proteome</keyword>
<evidence type="ECO:0000256" key="5">
    <source>
        <dbReference type="ARBA" id="ARBA00023002"/>
    </source>
</evidence>
<keyword evidence="6 9" id="KW-0408">Iron</keyword>
<dbReference type="GO" id="GO:0046872">
    <property type="term" value="F:metal ion binding"/>
    <property type="evidence" value="ECO:0007669"/>
    <property type="project" value="UniProtKB-UniRule"/>
</dbReference>
<dbReference type="PROSITE" id="PS50873">
    <property type="entry name" value="PEROXIDASE_4"/>
    <property type="match status" value="1"/>
</dbReference>
<feature type="binding site" evidence="9">
    <location>
        <position position="279"/>
    </location>
    <ligand>
        <name>Ca(2+)</name>
        <dbReference type="ChEBI" id="CHEBI:29108"/>
        <label>2</label>
    </ligand>
</feature>
<feature type="domain" description="Plant heme peroxidase family profile" evidence="14">
    <location>
        <begin position="149"/>
        <end position="260"/>
    </location>
</feature>
<feature type="binding site" evidence="9">
    <location>
        <position position="151"/>
    </location>
    <ligand>
        <name>Ca(2+)</name>
        <dbReference type="ChEBI" id="CHEBI:29108"/>
        <label>1</label>
    </ligand>
</feature>
<dbReference type="Gene3D" id="1.10.520.10">
    <property type="match status" value="1"/>
</dbReference>
<feature type="binding site" evidence="9">
    <location>
        <position position="149"/>
    </location>
    <ligand>
        <name>Ca(2+)</name>
        <dbReference type="ChEBI" id="CHEBI:29108"/>
        <label>1</label>
    </ligand>
</feature>
<dbReference type="EC" id="1.11.1.-" evidence="12"/>
<keyword evidence="2 12" id="KW-0575">Peroxidase</keyword>
<dbReference type="Proteomes" id="UP000799640">
    <property type="component" value="Unassembled WGS sequence"/>
</dbReference>
<feature type="signal peptide" evidence="12">
    <location>
        <begin position="1"/>
        <end position="18"/>
    </location>
</feature>
<dbReference type="InterPro" id="IPR002016">
    <property type="entry name" value="Haem_peroxidase"/>
</dbReference>
<feature type="disulfide bond" evidence="11">
    <location>
        <begin position="102"/>
        <end position="356"/>
    </location>
</feature>
<evidence type="ECO:0000259" key="14">
    <source>
        <dbReference type="PROSITE" id="PS50873"/>
    </source>
</evidence>
<evidence type="ECO:0000256" key="13">
    <source>
        <dbReference type="SAM" id="MobiDB-lite"/>
    </source>
</evidence>
<organism evidence="15 16">
    <name type="scientific">Trichodelitschia bisporula</name>
    <dbReference type="NCBI Taxonomy" id="703511"/>
    <lineage>
        <taxon>Eukaryota</taxon>
        <taxon>Fungi</taxon>
        <taxon>Dikarya</taxon>
        <taxon>Ascomycota</taxon>
        <taxon>Pezizomycotina</taxon>
        <taxon>Dothideomycetes</taxon>
        <taxon>Dothideomycetes incertae sedis</taxon>
        <taxon>Phaeotrichales</taxon>
        <taxon>Phaeotrichaceae</taxon>
        <taxon>Trichodelitschia</taxon>
    </lineage>
</organism>
<dbReference type="GO" id="GO:0042744">
    <property type="term" value="P:hydrogen peroxide catabolic process"/>
    <property type="evidence" value="ECO:0007669"/>
    <property type="project" value="TreeGrafter"/>
</dbReference>
<evidence type="ECO:0000313" key="16">
    <source>
        <dbReference type="Proteomes" id="UP000799640"/>
    </source>
</evidence>
<dbReference type="InterPro" id="IPR019794">
    <property type="entry name" value="Peroxidases_AS"/>
</dbReference>
<comment type="cofactor">
    <cofactor evidence="9 12">
        <name>Ca(2+)</name>
        <dbReference type="ChEBI" id="CHEBI:29108"/>
    </cofactor>
    <text evidence="9 12">Binds 2 calcium ions per subunit.</text>
</comment>
<evidence type="ECO:0000256" key="7">
    <source>
        <dbReference type="ARBA" id="ARBA00023180"/>
    </source>
</evidence>
<keyword evidence="12" id="KW-0732">Signal</keyword>
<feature type="binding site" evidence="9">
    <location>
        <position position="153"/>
    </location>
    <ligand>
        <name>Ca(2+)</name>
        <dbReference type="ChEBI" id="CHEBI:29108"/>
        <label>1</label>
    </ligand>
</feature>
<dbReference type="SUPFAM" id="SSF48113">
    <property type="entry name" value="Heme-dependent peroxidases"/>
    <property type="match status" value="1"/>
</dbReference>
<keyword evidence="9 12" id="KW-0106">Calcium</keyword>
<sequence>MKTTTLLFAALFSGPTFAAPGSEWKERLATEVERRAARPANGPDDSSELLGDLVTPGPTTPIGKTIADILVGKADGQSSESYPLGGLMLPPLGSAPCKADTCCVWHYIANDMAVRFRGISGRCNKYARGAVRLGFHDAGAWKKGLDFGGADGSILLSDELSRSDNNGLQEIAQVTQQWYAKYKQYGVSMADIIQMGSTVATVVCPLGPRVRSFVGRKDSSKPAQTGLLPDVNAPADSLIALFEDKTIKPHGLAALVGAHTTSQQRFVDPKRALDPQDSTPGVWDVLFYGQTLNANAPKRVFKFASDVKLSTHPRIASEWKEFAGQGGQDHWNDDYAKEYVRLSLLGVNNINNLTECTKALPGRLPSFSPPDKAIVDMWANGQFPQLGPLLADAQTVTQDVLNAMGIKPRLMRFLNRN</sequence>
<evidence type="ECO:0000256" key="2">
    <source>
        <dbReference type="ARBA" id="ARBA00022559"/>
    </source>
</evidence>
<evidence type="ECO:0000256" key="9">
    <source>
        <dbReference type="PIRSR" id="PIRSR601621-2"/>
    </source>
</evidence>
<feature type="site" description="Transition state stabilizer" evidence="10">
    <location>
        <position position="132"/>
    </location>
</feature>
<feature type="region of interest" description="Disordered" evidence="13">
    <location>
        <begin position="33"/>
        <end position="54"/>
    </location>
</feature>
<dbReference type="InterPro" id="IPR010255">
    <property type="entry name" value="Haem_peroxidase_sf"/>
</dbReference>
<dbReference type="GO" id="GO:0020037">
    <property type="term" value="F:heme binding"/>
    <property type="evidence" value="ECO:0007669"/>
    <property type="project" value="UniProtKB-UniRule"/>
</dbReference>
<feature type="binding site" description="axial binding residue" evidence="9">
    <location>
        <position position="259"/>
    </location>
    <ligand>
        <name>heme b</name>
        <dbReference type="ChEBI" id="CHEBI:60344"/>
    </ligand>
    <ligandPart>
        <name>Fe</name>
        <dbReference type="ChEBI" id="CHEBI:18248"/>
    </ligandPart>
</feature>
<evidence type="ECO:0000256" key="8">
    <source>
        <dbReference type="PIRSR" id="PIRSR601621-1"/>
    </source>
</evidence>
<feature type="disulfide bond" evidence="11">
    <location>
        <begin position="123"/>
        <end position="204"/>
    </location>
</feature>
<evidence type="ECO:0000256" key="12">
    <source>
        <dbReference type="RuleBase" id="RU363051"/>
    </source>
</evidence>
<dbReference type="PRINTS" id="PR00458">
    <property type="entry name" value="PEROXIDASE"/>
</dbReference>
<feature type="active site" description="Proton acceptor" evidence="8">
    <location>
        <position position="136"/>
    </location>
</feature>
<feature type="binding site" evidence="9">
    <location>
        <position position="137"/>
    </location>
    <ligand>
        <name>Ca(2+)</name>
        <dbReference type="ChEBI" id="CHEBI:29108"/>
        <label>1</label>
    </ligand>
</feature>
<dbReference type="OrthoDB" id="2113341at2759"/>
<dbReference type="PANTHER" id="PTHR31356:SF66">
    <property type="entry name" value="CATALASE-PEROXIDASE"/>
    <property type="match status" value="1"/>
</dbReference>
<comment type="cofactor">
    <cofactor evidence="9">
        <name>heme b</name>
        <dbReference type="ChEBI" id="CHEBI:60344"/>
    </cofactor>
    <text evidence="9">Binds 1 heme b (iron(II)-protoporphyrin IX) group per subunit.</text>
</comment>
<evidence type="ECO:0000256" key="6">
    <source>
        <dbReference type="ARBA" id="ARBA00023004"/>
    </source>
</evidence>
<gene>
    <name evidence="15" type="ORF">EJ06DRAFT_176960</name>
</gene>
<accession>A0A6G1HLW7</accession>
<reference evidence="15" key="1">
    <citation type="journal article" date="2020" name="Stud. Mycol.">
        <title>101 Dothideomycetes genomes: a test case for predicting lifestyles and emergence of pathogens.</title>
        <authorList>
            <person name="Haridas S."/>
            <person name="Albert R."/>
            <person name="Binder M."/>
            <person name="Bloem J."/>
            <person name="Labutti K."/>
            <person name="Salamov A."/>
            <person name="Andreopoulos B."/>
            <person name="Baker S."/>
            <person name="Barry K."/>
            <person name="Bills G."/>
            <person name="Bluhm B."/>
            <person name="Cannon C."/>
            <person name="Castanera R."/>
            <person name="Culley D."/>
            <person name="Daum C."/>
            <person name="Ezra D."/>
            <person name="Gonzalez J."/>
            <person name="Henrissat B."/>
            <person name="Kuo A."/>
            <person name="Liang C."/>
            <person name="Lipzen A."/>
            <person name="Lutzoni F."/>
            <person name="Magnuson J."/>
            <person name="Mondo S."/>
            <person name="Nolan M."/>
            <person name="Ohm R."/>
            <person name="Pangilinan J."/>
            <person name="Park H.-J."/>
            <person name="Ramirez L."/>
            <person name="Alfaro M."/>
            <person name="Sun H."/>
            <person name="Tritt A."/>
            <person name="Yoshinaga Y."/>
            <person name="Zwiers L.-H."/>
            <person name="Turgeon B."/>
            <person name="Goodwin S."/>
            <person name="Spatafora J."/>
            <person name="Crous P."/>
            <person name="Grigoriev I."/>
        </authorList>
    </citation>
    <scope>NUCLEOTIDE SEQUENCE</scope>
    <source>
        <strain evidence="15">CBS 262.69</strain>
    </source>
</reference>
<dbReference type="Gene3D" id="1.10.420.10">
    <property type="entry name" value="Peroxidase, domain 2"/>
    <property type="match status" value="1"/>
</dbReference>
<name>A0A6G1HLW7_9PEZI</name>
<evidence type="ECO:0000256" key="11">
    <source>
        <dbReference type="PIRSR" id="PIRSR601621-4"/>
    </source>
</evidence>
<keyword evidence="3 9" id="KW-0349">Heme</keyword>
<dbReference type="PROSITE" id="PS00436">
    <property type="entry name" value="PEROXIDASE_2"/>
    <property type="match status" value="1"/>
</dbReference>
<evidence type="ECO:0000256" key="1">
    <source>
        <dbReference type="ARBA" id="ARBA00006089"/>
    </source>
</evidence>
<keyword evidence="4 9" id="KW-0479">Metal-binding</keyword>
<dbReference type="AlphaFoldDB" id="A0A6G1HLW7"/>
<feature type="binding site" evidence="9">
    <location>
        <position position="260"/>
    </location>
    <ligand>
        <name>Ca(2+)</name>
        <dbReference type="ChEBI" id="CHEBI:29108"/>
        <label>2</label>
    </ligand>
</feature>
<dbReference type="PRINTS" id="PR00462">
    <property type="entry name" value="LIGNINASE"/>
</dbReference>
<keyword evidence="7" id="KW-0325">Glycoprotein</keyword>
<evidence type="ECO:0000313" key="15">
    <source>
        <dbReference type="EMBL" id="KAF2396891.1"/>
    </source>
</evidence>
<dbReference type="PANTHER" id="PTHR31356">
    <property type="entry name" value="THYLAKOID LUMENAL 29 KDA PROTEIN, CHLOROPLASTIC-RELATED"/>
    <property type="match status" value="1"/>
</dbReference>
<evidence type="ECO:0000256" key="3">
    <source>
        <dbReference type="ARBA" id="ARBA00022617"/>
    </source>
</evidence>
<proteinExistence type="inferred from homology"/>